<protein>
    <submittedName>
        <fullName evidence="1">Uncharacterized protein</fullName>
    </submittedName>
</protein>
<dbReference type="AlphaFoldDB" id="A0A699J8J1"/>
<proteinExistence type="predicted"/>
<evidence type="ECO:0000313" key="1">
    <source>
        <dbReference type="EMBL" id="GFA19478.1"/>
    </source>
</evidence>
<comment type="caution">
    <text evidence="1">The sequence shown here is derived from an EMBL/GenBank/DDBJ whole genome shotgun (WGS) entry which is preliminary data.</text>
</comment>
<name>A0A699J8J1_TANCI</name>
<sequence length="165" mass="18527">EESDSGLSFNDSGLDCQRFTSFEDYTFCSGLGNKTMELIDEGLFKMGKFRETLAEGAQGPERDRVFKDLKPEEKDRYKADQHEAHANENKMMLERHTQHAIDPLAFMSNVSLQQLPTQSSAIPQSGYVPPFTYPPQFADNAHLDSGFTLTDDLIENLTKTVALLA</sequence>
<reference evidence="1" key="1">
    <citation type="journal article" date="2019" name="Sci. Rep.">
        <title>Draft genome of Tanacetum cinerariifolium, the natural source of mosquito coil.</title>
        <authorList>
            <person name="Yamashiro T."/>
            <person name="Shiraishi A."/>
            <person name="Satake H."/>
            <person name="Nakayama K."/>
        </authorList>
    </citation>
    <scope>NUCLEOTIDE SEQUENCE</scope>
</reference>
<feature type="non-terminal residue" evidence="1">
    <location>
        <position position="1"/>
    </location>
</feature>
<gene>
    <name evidence="1" type="ORF">Tci_591450</name>
</gene>
<accession>A0A699J8J1</accession>
<dbReference type="EMBL" id="BKCJ010383717">
    <property type="protein sequence ID" value="GFA19478.1"/>
    <property type="molecule type" value="Genomic_DNA"/>
</dbReference>
<organism evidence="1">
    <name type="scientific">Tanacetum cinerariifolium</name>
    <name type="common">Dalmatian daisy</name>
    <name type="synonym">Chrysanthemum cinerariifolium</name>
    <dbReference type="NCBI Taxonomy" id="118510"/>
    <lineage>
        <taxon>Eukaryota</taxon>
        <taxon>Viridiplantae</taxon>
        <taxon>Streptophyta</taxon>
        <taxon>Embryophyta</taxon>
        <taxon>Tracheophyta</taxon>
        <taxon>Spermatophyta</taxon>
        <taxon>Magnoliopsida</taxon>
        <taxon>eudicotyledons</taxon>
        <taxon>Gunneridae</taxon>
        <taxon>Pentapetalae</taxon>
        <taxon>asterids</taxon>
        <taxon>campanulids</taxon>
        <taxon>Asterales</taxon>
        <taxon>Asteraceae</taxon>
        <taxon>Asteroideae</taxon>
        <taxon>Anthemideae</taxon>
        <taxon>Anthemidinae</taxon>
        <taxon>Tanacetum</taxon>
    </lineage>
</organism>